<sequence>MTRALLLAGLFLVGVAVGLLGAFVQAARWVTAWPWGQLVIPWGLVMVLILLLALIRGGAWLVRSRFGAWALLVGWLMGTIVMSTQSRSGDLALLGGPRQWAYLIGGVILGSAAATFSVTESGSRLP</sequence>
<keyword evidence="1" id="KW-0812">Transmembrane</keyword>
<accession>A0A6J6ZB32</accession>
<feature type="transmembrane region" description="Helical" evidence="1">
    <location>
        <begin position="100"/>
        <end position="119"/>
    </location>
</feature>
<feature type="transmembrane region" description="Helical" evidence="1">
    <location>
        <begin position="36"/>
        <end position="54"/>
    </location>
</feature>
<dbReference type="EMBL" id="CAFABK010000001">
    <property type="protein sequence ID" value="CAB4818900.1"/>
    <property type="molecule type" value="Genomic_DNA"/>
</dbReference>
<dbReference type="Pfam" id="PF19608">
    <property type="entry name" value="DUF6113"/>
    <property type="match status" value="1"/>
</dbReference>
<keyword evidence="1" id="KW-1133">Transmembrane helix</keyword>
<keyword evidence="1" id="KW-0472">Membrane</keyword>
<protein>
    <submittedName>
        <fullName evidence="2">Unannotated protein</fullName>
    </submittedName>
</protein>
<evidence type="ECO:0000256" key="1">
    <source>
        <dbReference type="SAM" id="Phobius"/>
    </source>
</evidence>
<dbReference type="AlphaFoldDB" id="A0A6J6ZB32"/>
<organism evidence="2">
    <name type="scientific">freshwater metagenome</name>
    <dbReference type="NCBI Taxonomy" id="449393"/>
    <lineage>
        <taxon>unclassified sequences</taxon>
        <taxon>metagenomes</taxon>
        <taxon>ecological metagenomes</taxon>
    </lineage>
</organism>
<evidence type="ECO:0000313" key="2">
    <source>
        <dbReference type="EMBL" id="CAB4818900.1"/>
    </source>
</evidence>
<proteinExistence type="predicted"/>
<gene>
    <name evidence="2" type="ORF">UFOPK3204_00025</name>
</gene>
<feature type="transmembrane region" description="Helical" evidence="1">
    <location>
        <begin position="66"/>
        <end position="85"/>
    </location>
</feature>
<name>A0A6J6ZB32_9ZZZZ</name>
<dbReference type="InterPro" id="IPR046095">
    <property type="entry name" value="DUF6113"/>
</dbReference>
<reference evidence="2" key="1">
    <citation type="submission" date="2020-05" db="EMBL/GenBank/DDBJ databases">
        <authorList>
            <person name="Chiriac C."/>
            <person name="Salcher M."/>
            <person name="Ghai R."/>
            <person name="Kavagutti S V."/>
        </authorList>
    </citation>
    <scope>NUCLEOTIDE SEQUENCE</scope>
</reference>